<evidence type="ECO:0000313" key="2">
    <source>
        <dbReference type="Proteomes" id="UP000315753"/>
    </source>
</evidence>
<sequence length="355" mass="42621">MESYFIEISKNNLRKLYKNIWTETYVFANLIIENKRYDVQIGFRGNQLRKHKKKSYHIKFQRPFFMDGHHELHLNAEYNDPSLMRNKLSFDFFQKAGVLAPDSNHIQLFINGKSEGIYLAIESFDQYYLKRRNLPEGSIYYATNNDANFSLYTPEGYLKETLLDGYTPKYTYQDENHLKKLMLIINTKPKEQFDEEIEKILDVEKYLRWLAGVVCTQNFDGFIHNYALYHNSKTRLFEISPWDYDGSWGRNLHGEPLELEYVPIRGYNTLTARLLENNDFKRRYRQIIEMLLQELFTPANIRPQIEELQTLILPYIEKDPYIQKNREIFIGEKDYILEFIEKRSQFLMEQLQLLA</sequence>
<comment type="caution">
    <text evidence="1">The sequence shown here is derived from an EMBL/GenBank/DDBJ whole genome shotgun (WGS) entry which is preliminary data.</text>
</comment>
<proteinExistence type="predicted"/>
<gene>
    <name evidence="1" type="ORF">FKZ59_06280</name>
</gene>
<dbReference type="AlphaFoldDB" id="A0A540V3C9"/>
<dbReference type="Proteomes" id="UP000315753">
    <property type="component" value="Unassembled WGS sequence"/>
</dbReference>
<dbReference type="PANTHER" id="PTHR40050:SF1">
    <property type="entry name" value="INNER SPORE COAT PROTEIN H"/>
    <property type="match status" value="1"/>
</dbReference>
<evidence type="ECO:0000313" key="1">
    <source>
        <dbReference type="EMBL" id="TQE91247.1"/>
    </source>
</evidence>
<keyword evidence="1" id="KW-0946">Virion</keyword>
<accession>A0A540V3C9</accession>
<name>A0A540V3C9_9BACL</name>
<protein>
    <submittedName>
        <fullName evidence="1">Spore coat protein</fullName>
    </submittedName>
</protein>
<keyword evidence="1" id="KW-0167">Capsid protein</keyword>
<dbReference type="InterPro" id="IPR014867">
    <property type="entry name" value="Spore_coat_CotH_CotH2/3/7"/>
</dbReference>
<keyword evidence="2" id="KW-1185">Reference proteome</keyword>
<dbReference type="Pfam" id="PF08757">
    <property type="entry name" value="CotH"/>
    <property type="match status" value="1"/>
</dbReference>
<dbReference type="PANTHER" id="PTHR40050">
    <property type="entry name" value="INNER SPORE COAT PROTEIN H"/>
    <property type="match status" value="1"/>
</dbReference>
<dbReference type="EMBL" id="VIGD01000006">
    <property type="protein sequence ID" value="TQE91247.1"/>
    <property type="molecule type" value="Genomic_DNA"/>
</dbReference>
<dbReference type="OrthoDB" id="3235126at2"/>
<dbReference type="RefSeq" id="WP_141601898.1">
    <property type="nucleotide sequence ID" value="NZ_JARMSB010000052.1"/>
</dbReference>
<organism evidence="1 2">
    <name type="scientific">Ureibacillus terrenus</name>
    <dbReference type="NCBI Taxonomy" id="118246"/>
    <lineage>
        <taxon>Bacteria</taxon>
        <taxon>Bacillati</taxon>
        <taxon>Bacillota</taxon>
        <taxon>Bacilli</taxon>
        <taxon>Bacillales</taxon>
        <taxon>Caryophanaceae</taxon>
        <taxon>Ureibacillus</taxon>
    </lineage>
</organism>
<reference evidence="1 2" key="1">
    <citation type="submission" date="2019-06" db="EMBL/GenBank/DDBJ databases">
        <title>Genome sequence of Ureibacillus terrenus.</title>
        <authorList>
            <person name="Maclea K.S."/>
            <person name="Simoes M."/>
        </authorList>
    </citation>
    <scope>NUCLEOTIDE SEQUENCE [LARGE SCALE GENOMIC DNA]</scope>
    <source>
        <strain evidence="1 2">ATCC BAA-384</strain>
    </source>
</reference>